<proteinExistence type="predicted"/>
<keyword evidence="2" id="KW-1185">Reference proteome</keyword>
<dbReference type="EMBL" id="JAVDUU010000002">
    <property type="protein sequence ID" value="MDR6942064.1"/>
    <property type="molecule type" value="Genomic_DNA"/>
</dbReference>
<evidence type="ECO:0000313" key="1">
    <source>
        <dbReference type="EMBL" id="MDR6942064.1"/>
    </source>
</evidence>
<name>A0ABU1T9S7_9SPHI</name>
<accession>A0ABU1T9S7</accession>
<protein>
    <submittedName>
        <fullName evidence="1">Uncharacterized protein</fullName>
    </submittedName>
</protein>
<organism evidence="1 2">
    <name type="scientific">Mucilaginibacter pocheonensis</name>
    <dbReference type="NCBI Taxonomy" id="398050"/>
    <lineage>
        <taxon>Bacteria</taxon>
        <taxon>Pseudomonadati</taxon>
        <taxon>Bacteroidota</taxon>
        <taxon>Sphingobacteriia</taxon>
        <taxon>Sphingobacteriales</taxon>
        <taxon>Sphingobacteriaceae</taxon>
        <taxon>Mucilaginibacter</taxon>
    </lineage>
</organism>
<gene>
    <name evidence="1" type="ORF">J2W55_001906</name>
</gene>
<evidence type="ECO:0000313" key="2">
    <source>
        <dbReference type="Proteomes" id="UP001247620"/>
    </source>
</evidence>
<sequence length="48" mass="5419">MLSGNILQGAQIPDVFVCNIKEQNLACNFLILFKKFNLRDVNKPKPSV</sequence>
<comment type="caution">
    <text evidence="1">The sequence shown here is derived from an EMBL/GenBank/DDBJ whole genome shotgun (WGS) entry which is preliminary data.</text>
</comment>
<reference evidence="1 2" key="1">
    <citation type="submission" date="2023-07" db="EMBL/GenBank/DDBJ databases">
        <title>Sorghum-associated microbial communities from plants grown in Nebraska, USA.</title>
        <authorList>
            <person name="Schachtman D."/>
        </authorList>
    </citation>
    <scope>NUCLEOTIDE SEQUENCE [LARGE SCALE GENOMIC DNA]</scope>
    <source>
        <strain evidence="1 2">3262</strain>
    </source>
</reference>
<dbReference type="Proteomes" id="UP001247620">
    <property type="component" value="Unassembled WGS sequence"/>
</dbReference>